<dbReference type="Proteomes" id="UP000564378">
    <property type="component" value="Unassembled WGS sequence"/>
</dbReference>
<dbReference type="SUPFAM" id="SSF53720">
    <property type="entry name" value="ALDH-like"/>
    <property type="match status" value="1"/>
</dbReference>
<dbReference type="Gene3D" id="3.40.605.10">
    <property type="entry name" value="Aldehyde Dehydrogenase, Chain A, domain 1"/>
    <property type="match status" value="1"/>
</dbReference>
<evidence type="ECO:0000256" key="3">
    <source>
        <dbReference type="ARBA" id="ARBA00023002"/>
    </source>
</evidence>
<dbReference type="Pfam" id="PF00171">
    <property type="entry name" value="Aldedh"/>
    <property type="match status" value="1"/>
</dbReference>
<dbReference type="InterPro" id="IPR015590">
    <property type="entry name" value="Aldehyde_DH_dom"/>
</dbReference>
<comment type="similarity">
    <text evidence="1">Belongs to the aldehyde dehydrogenase family.</text>
</comment>
<dbReference type="InterPro" id="IPR016162">
    <property type="entry name" value="Ald_DH_N"/>
</dbReference>
<sequence length="454" mass="49085">MPTQVNPATGEEGKTFPALDDGQIEAKIAQAVSTYRGWRTTDYETRTDLLRKIADQYDTQREELAAIITAEMGKPIKQARAEIDKCAKGFRFYADNGPDMLKPIEKPLVSGRSVSHWLPQGPVLAIMPWNYPFWQVVRFLAPTIMAGNVGLLKHASSTPECAAMLEQMVLDAGGPAGLFQNLHISASKVAGIIDDPRVVAVTITGSEAAGIKVAEQAGHNLKKVVLELGGSDPYVVMPSADVEQAARTAVTARLQNAGQSCICGKRMIVHEDVYDRFMEIFVEGVKNIKIGDPTDEATEMGPLSSEGARNDIAQQLEKAVQQGATKLYGGDIPDKPGAWMTPAILTDIPAGAPIACEEFFGPVAMVFKIKDLDEAVAVANDIPFGLGSSVWTTDEAEQQRFIRDIEAGMTAVNQMLASDPYAPFGGVKRSGHGRELGPYGLHEFMNLKNVMLPE</sequence>
<dbReference type="CDD" id="cd07100">
    <property type="entry name" value="ALDH_SSADH1_GabD1"/>
    <property type="match status" value="1"/>
</dbReference>
<dbReference type="EMBL" id="JACJVJ010000002">
    <property type="protein sequence ID" value="MBC2778272.1"/>
    <property type="molecule type" value="Genomic_DNA"/>
</dbReference>
<dbReference type="PANTHER" id="PTHR43217">
    <property type="entry name" value="SUCCINATE SEMIALDEHYDE DEHYDROGENASE [NAD(P)+] SAD"/>
    <property type="match status" value="1"/>
</dbReference>
<dbReference type="GO" id="GO:0004777">
    <property type="term" value="F:succinate-semialdehyde dehydrogenase (NAD+) activity"/>
    <property type="evidence" value="ECO:0007669"/>
    <property type="project" value="TreeGrafter"/>
</dbReference>
<dbReference type="AlphaFoldDB" id="A0A842HZ98"/>
<keyword evidence="6" id="KW-1185">Reference proteome</keyword>
<dbReference type="Gene3D" id="3.40.309.10">
    <property type="entry name" value="Aldehyde Dehydrogenase, Chain A, domain 2"/>
    <property type="match status" value="1"/>
</dbReference>
<feature type="domain" description="Aldehyde dehydrogenase" evidence="4">
    <location>
        <begin position="4"/>
        <end position="450"/>
    </location>
</feature>
<protein>
    <submittedName>
        <fullName evidence="5">NAD-dependent succinate-semialdehyde dehydrogenase</fullName>
    </submittedName>
</protein>
<comment type="caution">
    <text evidence="5">The sequence shown here is derived from an EMBL/GenBank/DDBJ whole genome shotgun (WGS) entry which is preliminary data.</text>
</comment>
<dbReference type="FunFam" id="3.40.605.10:FF:000012">
    <property type="entry name" value="NAD-dependent succinate-semialdehyde dehydrogenase"/>
    <property type="match status" value="1"/>
</dbReference>
<reference evidence="5 6" key="1">
    <citation type="submission" date="2020-08" db="EMBL/GenBank/DDBJ databases">
        <title>Draft genome sequence of Parasphingopyxis sp. GrpM-11.</title>
        <authorList>
            <person name="Oh J."/>
            <person name="Roh D.-H."/>
        </authorList>
    </citation>
    <scope>NUCLEOTIDE SEQUENCE [LARGE SCALE GENOMIC DNA]</scope>
    <source>
        <strain evidence="5 6">GrpM-11</strain>
    </source>
</reference>
<dbReference type="FunFam" id="3.40.309.10:FF:000010">
    <property type="entry name" value="Gamma-aminobutyraldehyde dehydrogenase"/>
    <property type="match status" value="1"/>
</dbReference>
<dbReference type="InterPro" id="IPR016160">
    <property type="entry name" value="Ald_DH_CS_CYS"/>
</dbReference>
<proteinExistence type="inferred from homology"/>
<dbReference type="PROSITE" id="PS00070">
    <property type="entry name" value="ALDEHYDE_DEHYDR_CYS"/>
    <property type="match status" value="1"/>
</dbReference>
<accession>A0A842HZ98</accession>
<dbReference type="PANTHER" id="PTHR43217:SF1">
    <property type="entry name" value="SUCCINATE SEMIALDEHYDE DEHYDROGENASE [NAD(P)+] SAD"/>
    <property type="match status" value="1"/>
</dbReference>
<dbReference type="GO" id="GO:0004030">
    <property type="term" value="F:aldehyde dehydrogenase [NAD(P)+] activity"/>
    <property type="evidence" value="ECO:0007669"/>
    <property type="project" value="InterPro"/>
</dbReference>
<evidence type="ECO:0000256" key="1">
    <source>
        <dbReference type="ARBA" id="ARBA00009986"/>
    </source>
</evidence>
<keyword evidence="2" id="KW-0521">NADP</keyword>
<keyword evidence="3" id="KW-0560">Oxidoreductase</keyword>
<evidence type="ECO:0000259" key="4">
    <source>
        <dbReference type="Pfam" id="PF00171"/>
    </source>
</evidence>
<gene>
    <name evidence="5" type="ORF">H6P80_11655</name>
</gene>
<evidence type="ECO:0000313" key="5">
    <source>
        <dbReference type="EMBL" id="MBC2778272.1"/>
    </source>
</evidence>
<name>A0A842HZ98_9SPHN</name>
<organism evidence="5 6">
    <name type="scientific">Parasphingopyxis marina</name>
    <dbReference type="NCBI Taxonomy" id="2761622"/>
    <lineage>
        <taxon>Bacteria</taxon>
        <taxon>Pseudomonadati</taxon>
        <taxon>Pseudomonadota</taxon>
        <taxon>Alphaproteobacteria</taxon>
        <taxon>Sphingomonadales</taxon>
        <taxon>Sphingomonadaceae</taxon>
        <taxon>Parasphingopyxis</taxon>
    </lineage>
</organism>
<dbReference type="InterPro" id="IPR044148">
    <property type="entry name" value="ALDH_GabD1-like"/>
</dbReference>
<dbReference type="InterPro" id="IPR047110">
    <property type="entry name" value="GABD/Sad-like"/>
</dbReference>
<evidence type="ECO:0000256" key="2">
    <source>
        <dbReference type="ARBA" id="ARBA00022857"/>
    </source>
</evidence>
<dbReference type="RefSeq" id="WP_185801541.1">
    <property type="nucleotide sequence ID" value="NZ_JACJVJ010000002.1"/>
</dbReference>
<evidence type="ECO:0000313" key="6">
    <source>
        <dbReference type="Proteomes" id="UP000564378"/>
    </source>
</evidence>
<dbReference type="InterPro" id="IPR016161">
    <property type="entry name" value="Ald_DH/histidinol_DH"/>
</dbReference>
<dbReference type="InterPro" id="IPR016163">
    <property type="entry name" value="Ald_DH_C"/>
</dbReference>